<dbReference type="PROSITE" id="PS51257">
    <property type="entry name" value="PROKAR_LIPOPROTEIN"/>
    <property type="match status" value="1"/>
</dbReference>
<dbReference type="KEGG" id="fax:FUAX_15650"/>
<feature type="chain" id="PRO_5043414923" description="Lipoprotein" evidence="1">
    <location>
        <begin position="28"/>
        <end position="102"/>
    </location>
</feature>
<keyword evidence="3" id="KW-1185">Reference proteome</keyword>
<accession>A0AAU9CGI1</accession>
<proteinExistence type="predicted"/>
<dbReference type="Proteomes" id="UP001348817">
    <property type="component" value="Chromosome"/>
</dbReference>
<evidence type="ECO:0000313" key="2">
    <source>
        <dbReference type="EMBL" id="BDD09133.1"/>
    </source>
</evidence>
<protein>
    <recommendedName>
        <fullName evidence="4">Lipoprotein</fullName>
    </recommendedName>
</protein>
<reference evidence="2 3" key="1">
    <citation type="submission" date="2021-12" db="EMBL/GenBank/DDBJ databases">
        <title>Genome sequencing of bacteria with rrn-lacking chromosome and rrn-plasmid.</title>
        <authorList>
            <person name="Anda M."/>
            <person name="Iwasaki W."/>
        </authorList>
    </citation>
    <scope>NUCLEOTIDE SEQUENCE [LARGE SCALE GENOMIC DNA]</scope>
    <source>
        <strain evidence="2 3">DSM 100852</strain>
    </source>
</reference>
<evidence type="ECO:0008006" key="4">
    <source>
        <dbReference type="Google" id="ProtNLM"/>
    </source>
</evidence>
<dbReference type="AlphaFoldDB" id="A0AAU9CGI1"/>
<sequence length="102" mass="11648">MCKRNIVRAFSLFVVLALGFAACGPSARTRGEWTAKQKKQWLDTCLVLTGKYQKLDSASVKKKQEFCACMLEVTVRDYSPKQAFAQSEEEVIRRFAICDFKK</sequence>
<dbReference type="RefSeq" id="WP_338394349.1">
    <property type="nucleotide sequence ID" value="NZ_AP025314.1"/>
</dbReference>
<evidence type="ECO:0000313" key="3">
    <source>
        <dbReference type="Proteomes" id="UP001348817"/>
    </source>
</evidence>
<feature type="signal peptide" evidence="1">
    <location>
        <begin position="1"/>
        <end position="27"/>
    </location>
</feature>
<dbReference type="EMBL" id="AP025314">
    <property type="protein sequence ID" value="BDD09133.1"/>
    <property type="molecule type" value="Genomic_DNA"/>
</dbReference>
<evidence type="ECO:0000256" key="1">
    <source>
        <dbReference type="SAM" id="SignalP"/>
    </source>
</evidence>
<organism evidence="2 3">
    <name type="scientific">Fulvitalea axinellae</name>
    <dbReference type="NCBI Taxonomy" id="1182444"/>
    <lineage>
        <taxon>Bacteria</taxon>
        <taxon>Pseudomonadati</taxon>
        <taxon>Bacteroidota</taxon>
        <taxon>Cytophagia</taxon>
        <taxon>Cytophagales</taxon>
        <taxon>Persicobacteraceae</taxon>
        <taxon>Fulvitalea</taxon>
    </lineage>
</organism>
<keyword evidence="1" id="KW-0732">Signal</keyword>
<gene>
    <name evidence="2" type="ORF">FUAX_15650</name>
</gene>
<name>A0AAU9CGI1_9BACT</name>